<dbReference type="PANTHER" id="PTHR43072:SF23">
    <property type="entry name" value="UPF0039 PROTEIN C11D3.02C"/>
    <property type="match status" value="1"/>
</dbReference>
<dbReference type="Gene3D" id="3.40.630.30">
    <property type="match status" value="1"/>
</dbReference>
<comment type="caution">
    <text evidence="4">The sequence shown here is derived from an EMBL/GenBank/DDBJ whole genome shotgun (WGS) entry which is preliminary data.</text>
</comment>
<reference evidence="4" key="1">
    <citation type="submission" date="2021-03" db="EMBL/GenBank/DDBJ databases">
        <title>A new species, PO-11, isolated from a karst cave deposit.</title>
        <authorList>
            <person name="Zhaoxiaoyong W."/>
        </authorList>
    </citation>
    <scope>NUCLEOTIDE SEQUENCE</scope>
    <source>
        <strain evidence="4">PO-11</strain>
    </source>
</reference>
<keyword evidence="5" id="KW-1185">Reference proteome</keyword>
<evidence type="ECO:0000313" key="4">
    <source>
        <dbReference type="EMBL" id="MBO1269376.1"/>
    </source>
</evidence>
<proteinExistence type="predicted"/>
<dbReference type="PANTHER" id="PTHR43072">
    <property type="entry name" value="N-ACETYLTRANSFERASE"/>
    <property type="match status" value="1"/>
</dbReference>
<evidence type="ECO:0000259" key="3">
    <source>
        <dbReference type="PROSITE" id="PS51186"/>
    </source>
</evidence>
<gene>
    <name evidence="4" type="ORF">J1902_15620</name>
</gene>
<organism evidence="4 5">
    <name type="scientific">Arthrobacter cavernae</name>
    <dbReference type="NCBI Taxonomy" id="2817681"/>
    <lineage>
        <taxon>Bacteria</taxon>
        <taxon>Bacillati</taxon>
        <taxon>Actinomycetota</taxon>
        <taxon>Actinomycetes</taxon>
        <taxon>Micrococcales</taxon>
        <taxon>Micrococcaceae</taxon>
        <taxon>Arthrobacter</taxon>
    </lineage>
</organism>
<keyword evidence="1" id="KW-0808">Transferase</keyword>
<feature type="domain" description="N-acetyltransferase" evidence="3">
    <location>
        <begin position="207"/>
        <end position="358"/>
    </location>
</feature>
<dbReference type="Proteomes" id="UP000664164">
    <property type="component" value="Unassembled WGS sequence"/>
</dbReference>
<dbReference type="EMBL" id="JAFNLL010000043">
    <property type="protein sequence ID" value="MBO1269376.1"/>
    <property type="molecule type" value="Genomic_DNA"/>
</dbReference>
<name>A0A939HGA6_9MICC</name>
<keyword evidence="2" id="KW-0012">Acyltransferase</keyword>
<dbReference type="CDD" id="cd04301">
    <property type="entry name" value="NAT_SF"/>
    <property type="match status" value="2"/>
</dbReference>
<dbReference type="AlphaFoldDB" id="A0A939HGA6"/>
<dbReference type="PROSITE" id="PS51186">
    <property type="entry name" value="GNAT"/>
    <property type="match status" value="2"/>
</dbReference>
<evidence type="ECO:0000313" key="5">
    <source>
        <dbReference type="Proteomes" id="UP000664164"/>
    </source>
</evidence>
<dbReference type="InterPro" id="IPR000182">
    <property type="entry name" value="GNAT_dom"/>
</dbReference>
<sequence>MSSTEQPFTAQPFTAQPFTTHARKEAFAGAEYPDSAATGLDWRPATASDLDGWAALIARAAAVEHPVWFDKHADLVQVLENSKNDPRTHTVLGTDGDGVPRAYGRLAKNPDGDKAQGMGCVDPGWQRRGIGTAIVAWQERLAVARFAADASPGHAPVQARLRIFNEEGQRGRSALLQRLGYTTVRWYNEMHRSLAVPLPEVPVTEGLELVTLEPSLHEAARLAHNDAFRDHWGSEPRDEESWRFTLEHPLLRPDWSTVVLDPASGEVAGYQLASFDPDTAAERGFTEGYTELLGVRRSYRGRGIAQALLADAMRRFAGSGMDVASLDVDSENPTGALALYMGMGYTAVNRSMSWEKLL</sequence>
<feature type="domain" description="N-acetyltransferase" evidence="3">
    <location>
        <begin position="40"/>
        <end position="199"/>
    </location>
</feature>
<dbReference type="RefSeq" id="WP_207617233.1">
    <property type="nucleotide sequence ID" value="NZ_JAFNLL010000043.1"/>
</dbReference>
<accession>A0A939HGA6</accession>
<dbReference type="InterPro" id="IPR016181">
    <property type="entry name" value="Acyl_CoA_acyltransferase"/>
</dbReference>
<dbReference type="GO" id="GO:0016747">
    <property type="term" value="F:acyltransferase activity, transferring groups other than amino-acyl groups"/>
    <property type="evidence" value="ECO:0007669"/>
    <property type="project" value="InterPro"/>
</dbReference>
<dbReference type="Pfam" id="PF00583">
    <property type="entry name" value="Acetyltransf_1"/>
    <property type="match status" value="1"/>
</dbReference>
<evidence type="ECO:0000256" key="2">
    <source>
        <dbReference type="ARBA" id="ARBA00023315"/>
    </source>
</evidence>
<dbReference type="SUPFAM" id="SSF55729">
    <property type="entry name" value="Acyl-CoA N-acyltransferases (Nat)"/>
    <property type="match status" value="2"/>
</dbReference>
<protein>
    <submittedName>
        <fullName evidence="4">GNAT family N-acetyltransferase</fullName>
    </submittedName>
</protein>
<evidence type="ECO:0000256" key="1">
    <source>
        <dbReference type="ARBA" id="ARBA00022679"/>
    </source>
</evidence>